<keyword evidence="1" id="KW-1185">Reference proteome</keyword>
<accession>A0A915D5V0</accession>
<name>A0A915D5V0_9BILA</name>
<dbReference type="AlphaFoldDB" id="A0A915D5V0"/>
<dbReference type="WBParaSite" id="jg15883">
    <property type="protein sequence ID" value="jg15883"/>
    <property type="gene ID" value="jg15883"/>
</dbReference>
<dbReference type="Proteomes" id="UP000887574">
    <property type="component" value="Unplaced"/>
</dbReference>
<sequence>MLPILFFCSTISLARRISIGQPEELILETLNDARSSLEQAEEGALLCRQAYWQRIHQMCTFPDQLWPCLKGSRYFRGKVHHVFDIEVVAMQACQGSISLNDINQSVCCSTADCLENATALFPI</sequence>
<protein>
    <submittedName>
        <fullName evidence="2">Uncharacterized protein</fullName>
    </submittedName>
</protein>
<organism evidence="1 2">
    <name type="scientific">Ditylenchus dipsaci</name>
    <dbReference type="NCBI Taxonomy" id="166011"/>
    <lineage>
        <taxon>Eukaryota</taxon>
        <taxon>Metazoa</taxon>
        <taxon>Ecdysozoa</taxon>
        <taxon>Nematoda</taxon>
        <taxon>Chromadorea</taxon>
        <taxon>Rhabditida</taxon>
        <taxon>Tylenchina</taxon>
        <taxon>Tylenchomorpha</taxon>
        <taxon>Sphaerularioidea</taxon>
        <taxon>Anguinidae</taxon>
        <taxon>Anguininae</taxon>
        <taxon>Ditylenchus</taxon>
    </lineage>
</organism>
<proteinExistence type="predicted"/>
<evidence type="ECO:0000313" key="2">
    <source>
        <dbReference type="WBParaSite" id="jg15883"/>
    </source>
</evidence>
<evidence type="ECO:0000313" key="1">
    <source>
        <dbReference type="Proteomes" id="UP000887574"/>
    </source>
</evidence>
<reference evidence="2" key="1">
    <citation type="submission" date="2022-11" db="UniProtKB">
        <authorList>
            <consortium name="WormBaseParasite"/>
        </authorList>
    </citation>
    <scope>IDENTIFICATION</scope>
</reference>